<gene>
    <name evidence="2" type="ORF">SAMN05421637_1324</name>
</gene>
<reference evidence="3" key="1">
    <citation type="submission" date="2016-10" db="EMBL/GenBank/DDBJ databases">
        <authorList>
            <person name="Varghese N."/>
        </authorList>
    </citation>
    <scope>NUCLEOTIDE SEQUENCE [LARGE SCALE GENOMIC DNA]</scope>
    <source>
        <strain evidence="3">DSM 24868</strain>
    </source>
</reference>
<dbReference type="RefSeq" id="WP_042214116.1">
    <property type="nucleotide sequence ID" value="NZ_BBLU01000005.1"/>
</dbReference>
<dbReference type="Gene3D" id="3.90.1150.200">
    <property type="match status" value="1"/>
</dbReference>
<protein>
    <submittedName>
        <fullName evidence="2">Uncharacterized conserved protein YdhG, YjbR/CyaY-like superfamily, DUF1801 family</fullName>
    </submittedName>
</protein>
<keyword evidence="3" id="KW-1185">Reference proteome</keyword>
<dbReference type="SUPFAM" id="SSF159888">
    <property type="entry name" value="YdhG-like"/>
    <property type="match status" value="1"/>
</dbReference>
<evidence type="ECO:0000313" key="2">
    <source>
        <dbReference type="EMBL" id="SEJ25048.1"/>
    </source>
</evidence>
<organism evidence="2 3">
    <name type="scientific">Demequina mangrovi</name>
    <dbReference type="NCBI Taxonomy" id="1043493"/>
    <lineage>
        <taxon>Bacteria</taxon>
        <taxon>Bacillati</taxon>
        <taxon>Actinomycetota</taxon>
        <taxon>Actinomycetes</taxon>
        <taxon>Micrococcales</taxon>
        <taxon>Demequinaceae</taxon>
        <taxon>Demequina</taxon>
    </lineage>
</organism>
<dbReference type="STRING" id="1043493.SAMN05421637_1324"/>
<dbReference type="AlphaFoldDB" id="A0A1H6X7I8"/>
<dbReference type="InterPro" id="IPR014922">
    <property type="entry name" value="YdhG-like"/>
</dbReference>
<dbReference type="EMBL" id="FNZI01000002">
    <property type="protein sequence ID" value="SEJ25048.1"/>
    <property type="molecule type" value="Genomic_DNA"/>
</dbReference>
<sequence>MADNDVDAWMAAYDNPMKDVVAHVREILLAADPRLEECVKWQAPTFTYRGNLASFFPRSKQHATLMFHQGALIPGDHPHLLGEGKEGRTMTFASVAEADERRTELEAIVAAWIAMRDEA</sequence>
<evidence type="ECO:0000259" key="1">
    <source>
        <dbReference type="Pfam" id="PF08818"/>
    </source>
</evidence>
<dbReference type="Proteomes" id="UP000183315">
    <property type="component" value="Unassembled WGS sequence"/>
</dbReference>
<accession>A0A1H6X7I8</accession>
<evidence type="ECO:0000313" key="3">
    <source>
        <dbReference type="Proteomes" id="UP000183315"/>
    </source>
</evidence>
<dbReference type="OrthoDB" id="9811812at2"/>
<dbReference type="eggNOG" id="COG5646">
    <property type="taxonomic scope" value="Bacteria"/>
</dbReference>
<proteinExistence type="predicted"/>
<dbReference type="Pfam" id="PF08818">
    <property type="entry name" value="DUF1801"/>
    <property type="match status" value="1"/>
</dbReference>
<name>A0A1H6X7I8_9MICO</name>
<feature type="domain" description="YdhG-like" evidence="1">
    <location>
        <begin position="18"/>
        <end position="113"/>
    </location>
</feature>